<protein>
    <submittedName>
        <fullName evidence="7">Polysaccharide biosynthesis protein</fullName>
    </submittedName>
</protein>
<dbReference type="RefSeq" id="WP_165265091.1">
    <property type="nucleotide sequence ID" value="NZ_JAALLS010000001.1"/>
</dbReference>
<accession>A0A6M1T6J9</accession>
<dbReference type="PANTHER" id="PTHR30250">
    <property type="entry name" value="PST FAMILY PREDICTED COLANIC ACID TRANSPORTER"/>
    <property type="match status" value="1"/>
</dbReference>
<dbReference type="AlphaFoldDB" id="A0A6M1T6J9"/>
<feature type="transmembrane region" description="Helical" evidence="6">
    <location>
        <begin position="466"/>
        <end position="487"/>
    </location>
</feature>
<feature type="transmembrane region" description="Helical" evidence="6">
    <location>
        <begin position="40"/>
        <end position="61"/>
    </location>
</feature>
<dbReference type="InterPro" id="IPR002797">
    <property type="entry name" value="Polysacc_synth"/>
</dbReference>
<gene>
    <name evidence="7" type="ORF">G3569_00805</name>
</gene>
<keyword evidence="4 6" id="KW-1133">Transmembrane helix</keyword>
<evidence type="ECO:0000313" key="8">
    <source>
        <dbReference type="Proteomes" id="UP000479132"/>
    </source>
</evidence>
<evidence type="ECO:0000256" key="5">
    <source>
        <dbReference type="ARBA" id="ARBA00023136"/>
    </source>
</evidence>
<feature type="transmembrane region" description="Helical" evidence="6">
    <location>
        <begin position="82"/>
        <end position="106"/>
    </location>
</feature>
<sequence>MSIKEELKKGAFVNFLGILGKIAGPSFLVLVTRYYGPDLFGIFITANLAIEIALAFLTSGFKDGALIFVARHADDKEQHHHLYRSLSNALALSMGLSLLLIVLSYLVGPMVFDMLYSDNFGDQLQFMLLTMGLVLPLMAFDRIVTAATQGLKIMKYDAMVNGGIRPVFLLLYSIGFWYIWPSLTGLTLGYISTQVTVAIVATVIYQKELSWAGLFKAFRSFKFDKELLDFALPQNLNMTLNKFITGLDVLMLPIFGASASMVGFYGAGSMIVREIRNVKLIFSSAFAPHIVRFYERDDLEGLSKNFSMTAKWIASITIPIIIGVAIFREDLLRIVHPEFGQSAFFMLLLLPIPYMYCSYSLAGNIVTMTGHSKLTLFNSVVVSISNFLLNLWLIPLWGMEGAALASALATFTLTLLELAEARYFVGAKLYIKQIYKPHLSGLAVSLLLVAFIPLTEFFEKAFFNHLLQYGIVLLIYGVLLFGFRFNFSNMKKQLSN</sequence>
<keyword evidence="3 6" id="KW-0812">Transmembrane</keyword>
<feature type="transmembrane region" description="Helical" evidence="6">
    <location>
        <begin position="156"/>
        <end position="180"/>
    </location>
</feature>
<comment type="caution">
    <text evidence="7">The sequence shown here is derived from an EMBL/GenBank/DDBJ whole genome shotgun (WGS) entry which is preliminary data.</text>
</comment>
<organism evidence="7 8">
    <name type="scientific">Fodinibius halophilus</name>
    <dbReference type="NCBI Taxonomy" id="1736908"/>
    <lineage>
        <taxon>Bacteria</taxon>
        <taxon>Pseudomonadati</taxon>
        <taxon>Balneolota</taxon>
        <taxon>Balneolia</taxon>
        <taxon>Balneolales</taxon>
        <taxon>Balneolaceae</taxon>
        <taxon>Fodinibius</taxon>
    </lineage>
</organism>
<evidence type="ECO:0000256" key="1">
    <source>
        <dbReference type="ARBA" id="ARBA00004651"/>
    </source>
</evidence>
<feature type="transmembrane region" description="Helical" evidence="6">
    <location>
        <begin position="12"/>
        <end position="34"/>
    </location>
</feature>
<keyword evidence="8" id="KW-1185">Reference proteome</keyword>
<feature type="transmembrane region" description="Helical" evidence="6">
    <location>
        <begin position="339"/>
        <end position="362"/>
    </location>
</feature>
<name>A0A6M1T6J9_9BACT</name>
<dbReference type="GO" id="GO:0005886">
    <property type="term" value="C:plasma membrane"/>
    <property type="evidence" value="ECO:0007669"/>
    <property type="project" value="UniProtKB-SubCell"/>
</dbReference>
<feature type="transmembrane region" description="Helical" evidence="6">
    <location>
        <begin position="374"/>
        <end position="397"/>
    </location>
</feature>
<evidence type="ECO:0000313" key="7">
    <source>
        <dbReference type="EMBL" id="NGP86874.1"/>
    </source>
</evidence>
<feature type="transmembrane region" description="Helical" evidence="6">
    <location>
        <begin position="306"/>
        <end position="327"/>
    </location>
</feature>
<keyword evidence="2" id="KW-1003">Cell membrane</keyword>
<evidence type="ECO:0000256" key="6">
    <source>
        <dbReference type="SAM" id="Phobius"/>
    </source>
</evidence>
<dbReference type="Proteomes" id="UP000479132">
    <property type="component" value="Unassembled WGS sequence"/>
</dbReference>
<dbReference type="Pfam" id="PF01943">
    <property type="entry name" value="Polysacc_synt"/>
    <property type="match status" value="1"/>
</dbReference>
<feature type="transmembrane region" description="Helical" evidence="6">
    <location>
        <begin position="126"/>
        <end position="144"/>
    </location>
</feature>
<reference evidence="7 8" key="1">
    <citation type="submission" date="2020-02" db="EMBL/GenBank/DDBJ databases">
        <title>Aliifodinibius halophilus 2W32, complete genome.</title>
        <authorList>
            <person name="Li Y."/>
            <person name="Wu S."/>
        </authorList>
    </citation>
    <scope>NUCLEOTIDE SEQUENCE [LARGE SCALE GENOMIC DNA]</scope>
    <source>
        <strain evidence="7 8">2W32</strain>
    </source>
</reference>
<evidence type="ECO:0000256" key="4">
    <source>
        <dbReference type="ARBA" id="ARBA00022989"/>
    </source>
</evidence>
<dbReference type="PANTHER" id="PTHR30250:SF11">
    <property type="entry name" value="O-ANTIGEN TRANSPORTER-RELATED"/>
    <property type="match status" value="1"/>
</dbReference>
<feature type="transmembrane region" description="Helical" evidence="6">
    <location>
        <begin position="243"/>
        <end position="265"/>
    </location>
</feature>
<evidence type="ECO:0000256" key="2">
    <source>
        <dbReference type="ARBA" id="ARBA00022475"/>
    </source>
</evidence>
<dbReference type="InterPro" id="IPR050833">
    <property type="entry name" value="Poly_Biosynth_Transport"/>
</dbReference>
<evidence type="ECO:0000256" key="3">
    <source>
        <dbReference type="ARBA" id="ARBA00022692"/>
    </source>
</evidence>
<dbReference type="EMBL" id="JAALLS010000001">
    <property type="protein sequence ID" value="NGP86874.1"/>
    <property type="molecule type" value="Genomic_DNA"/>
</dbReference>
<proteinExistence type="predicted"/>
<comment type="subcellular location">
    <subcellularLocation>
        <location evidence="1">Cell membrane</location>
        <topology evidence="1">Multi-pass membrane protein</topology>
    </subcellularLocation>
</comment>
<keyword evidence="5 6" id="KW-0472">Membrane</keyword>
<feature type="transmembrane region" description="Helical" evidence="6">
    <location>
        <begin position="403"/>
        <end position="425"/>
    </location>
</feature>
<feature type="transmembrane region" description="Helical" evidence="6">
    <location>
        <begin position="437"/>
        <end position="454"/>
    </location>
</feature>